<dbReference type="InterPro" id="IPR039374">
    <property type="entry name" value="SIP_fam"/>
</dbReference>
<gene>
    <name evidence="3" type="ordered locus">Msip34_2666</name>
</gene>
<sequence>METLITERVFEKVRFPIEFREVVVSRVEKPTPGFVAVTFAGESLAGFNSLSFDDHIKFIFTNQHGERVRRDYTPRSFSAGDRTLTIEFAMHADGDAAYWAALAKPGDQATIAGPKGSMIIPKDLDWHVLIGDASSLPAIARRLEELPEDAHTIALIQIGQAEDRRQLKRPAGAIIKWPETPAMLHEMLEALAWPEGEGFVWAAGEHSSMLEVRSRLLALGLPKERMKVAAYWKKGARDFHEKI</sequence>
<dbReference type="InterPro" id="IPR017938">
    <property type="entry name" value="Riboflavin_synthase-like_b-brl"/>
</dbReference>
<reference evidence="3 4" key="2">
    <citation type="journal article" date="2011" name="J. Bacteriol.">
        <title>Genomes of three methylotrophs from a single niche uncover genetic and metabolic divergence of Methylophilaceae.</title>
        <authorList>
            <person name="Lapidus A."/>
            <person name="Clum A."/>
            <person name="Labutti K."/>
            <person name="Kaluzhnaya M.G."/>
            <person name="Lim S."/>
            <person name="Beck D.A."/>
            <person name="Glavina Del Rio T."/>
            <person name="Nolan M."/>
            <person name="Mavromatis K."/>
            <person name="Huntemann M."/>
            <person name="Lucas S."/>
            <person name="Lidstrom M.E."/>
            <person name="Ivanova N."/>
            <person name="Chistoserdova L."/>
        </authorList>
    </citation>
    <scope>NUCLEOTIDE SEQUENCE [LARGE SCALE GENOMIC DNA]</scope>
    <source>
        <strain evidence="3 4">SIP3-4</strain>
    </source>
</reference>
<dbReference type="AlphaFoldDB" id="C6XBD3"/>
<dbReference type="STRING" id="582744.Msip34_2666"/>
<protein>
    <submittedName>
        <fullName evidence="3">Siderophore-interacting protein</fullName>
    </submittedName>
</protein>
<dbReference type="GO" id="GO:0016491">
    <property type="term" value="F:oxidoreductase activity"/>
    <property type="evidence" value="ECO:0007669"/>
    <property type="project" value="InterPro"/>
</dbReference>
<proteinExistence type="inferred from homology"/>
<evidence type="ECO:0000259" key="2">
    <source>
        <dbReference type="PROSITE" id="PS51384"/>
    </source>
</evidence>
<comment type="similarity">
    <text evidence="1">Belongs to the SIP oxidoreductase family.</text>
</comment>
<dbReference type="PANTHER" id="PTHR30157:SF0">
    <property type="entry name" value="NADPH-DEPENDENT FERRIC-CHELATE REDUCTASE"/>
    <property type="match status" value="1"/>
</dbReference>
<evidence type="ECO:0000313" key="3">
    <source>
        <dbReference type="EMBL" id="ACT51903.1"/>
    </source>
</evidence>
<dbReference type="CDD" id="cd06193">
    <property type="entry name" value="siderophore_interacting"/>
    <property type="match status" value="1"/>
</dbReference>
<dbReference type="InterPro" id="IPR007037">
    <property type="entry name" value="SIP_rossman_dom"/>
</dbReference>
<evidence type="ECO:0000313" key="4">
    <source>
        <dbReference type="Proteomes" id="UP000002743"/>
    </source>
</evidence>
<dbReference type="eggNOG" id="COG2375">
    <property type="taxonomic scope" value="Bacteria"/>
</dbReference>
<evidence type="ECO:0000256" key="1">
    <source>
        <dbReference type="ARBA" id="ARBA00035644"/>
    </source>
</evidence>
<dbReference type="Pfam" id="PF04954">
    <property type="entry name" value="SIP"/>
    <property type="match status" value="1"/>
</dbReference>
<dbReference type="PANTHER" id="PTHR30157">
    <property type="entry name" value="FERRIC REDUCTASE, NADPH-DEPENDENT"/>
    <property type="match status" value="1"/>
</dbReference>
<accession>C6XBD3</accession>
<dbReference type="Gene3D" id="3.40.50.80">
    <property type="entry name" value="Nucleotide-binding domain of ferredoxin-NADP reductase (FNR) module"/>
    <property type="match status" value="1"/>
</dbReference>
<dbReference type="InterPro" id="IPR039261">
    <property type="entry name" value="FNR_nucleotide-bd"/>
</dbReference>
<dbReference type="HOGENOM" id="CLU_040923_4_0_4"/>
<dbReference type="Pfam" id="PF08021">
    <property type="entry name" value="FAD_binding_9"/>
    <property type="match status" value="2"/>
</dbReference>
<dbReference type="InterPro" id="IPR017927">
    <property type="entry name" value="FAD-bd_FR_type"/>
</dbReference>
<dbReference type="Gene3D" id="2.40.30.10">
    <property type="entry name" value="Translation factors"/>
    <property type="match status" value="1"/>
</dbReference>
<dbReference type="EMBL" id="CP001674">
    <property type="protein sequence ID" value="ACT51903.1"/>
    <property type="molecule type" value="Genomic_DNA"/>
</dbReference>
<feature type="domain" description="FAD-binding FR-type" evidence="2">
    <location>
        <begin position="17"/>
        <end position="121"/>
    </location>
</feature>
<dbReference type="Proteomes" id="UP000002743">
    <property type="component" value="Chromosome"/>
</dbReference>
<dbReference type="RefSeq" id="WP_015831127.1">
    <property type="nucleotide sequence ID" value="NC_012969.1"/>
</dbReference>
<dbReference type="OrthoDB" id="9814826at2"/>
<organism evidence="3 4">
    <name type="scientific">Methylovorus glucosotrophus (strain SIP3-4)</name>
    <dbReference type="NCBI Taxonomy" id="582744"/>
    <lineage>
        <taxon>Bacteria</taxon>
        <taxon>Pseudomonadati</taxon>
        <taxon>Pseudomonadota</taxon>
        <taxon>Betaproteobacteria</taxon>
        <taxon>Nitrosomonadales</taxon>
        <taxon>Methylophilaceae</taxon>
        <taxon>Methylovorus</taxon>
    </lineage>
</organism>
<dbReference type="KEGG" id="mei:Msip34_2666"/>
<name>C6XBD3_METGS</name>
<dbReference type="InterPro" id="IPR013113">
    <property type="entry name" value="SIP_FAD-bd"/>
</dbReference>
<dbReference type="SUPFAM" id="SSF63380">
    <property type="entry name" value="Riboflavin synthase domain-like"/>
    <property type="match status" value="1"/>
</dbReference>
<reference evidence="4" key="1">
    <citation type="submission" date="2009-07" db="EMBL/GenBank/DDBJ databases">
        <title>Complete sequence of chromosome of Methylovorus sp. SIP3-4.</title>
        <authorList>
            <person name="Lucas S."/>
            <person name="Copeland A."/>
            <person name="Lapidus A."/>
            <person name="Glavina del Rio T."/>
            <person name="Tice H."/>
            <person name="Bruce D."/>
            <person name="Goodwin L."/>
            <person name="Pitluck S."/>
            <person name="Clum A."/>
            <person name="Larimer F."/>
            <person name="Land M."/>
            <person name="Hauser L."/>
            <person name="Kyrpides N."/>
            <person name="Mikhailova N."/>
            <person name="Kayluzhnaya M."/>
            <person name="Chistoserdova L."/>
        </authorList>
    </citation>
    <scope>NUCLEOTIDE SEQUENCE [LARGE SCALE GENOMIC DNA]</scope>
    <source>
        <strain evidence="4">SIP3-4</strain>
    </source>
</reference>
<dbReference type="PROSITE" id="PS51384">
    <property type="entry name" value="FAD_FR"/>
    <property type="match status" value="1"/>
</dbReference>
<keyword evidence="4" id="KW-1185">Reference proteome</keyword>